<dbReference type="InterPro" id="IPR008756">
    <property type="entry name" value="Peptidase_M56"/>
</dbReference>
<name>A0A174J776_9FIRM</name>
<keyword evidence="2" id="KW-0472">Membrane</keyword>
<feature type="transmembrane region" description="Helical" evidence="2">
    <location>
        <begin position="37"/>
        <end position="54"/>
    </location>
</feature>
<sequence>MNELLKTILSLSLSGSFLILILLLCRPIVRDRLSKQWQYYIWLVVIFRLLLPFTPEASLVGNLFQHIGTAAVLSDADSYAEPNYMGLDEAESDDHDRPAGEQPGAGGGNYAGLKQETRPGVFHMAAQNAAALCLSIWLIVAVGLLIRKVTIYQSFVKYIKAGRVEISDMALWEQIGSLIEQTGVRGAVGLYTNSLISSPLLIGFFRPCIMLPSAELPDSDFQYTILHELTHYKRRDMFYKWLVQISICLHWFNPLVYLMGREINRACEFSCDEAVIKSLDKDGRRAYGDTLLNAVNLGGTYKDSLASVTLNRSAELLKERLDAIMHYRKKSKATAVITGILTLALLYGASFTGAYAADLHGASPAQLNTQGTAAPDVPITDSAEDVSRLTKELVSDDILSMITTCNPGIWYVIEGTEYQYIYYSGLPHNYAYQPQSDANGLSVSVFDMGKGNVDYVLIAVPRNVKLTIFYNSREVSYTEKTKQFVDGSDSAITGGPYLTVDSCSIQYEDAPYRWPFVRLIVTNNSDRTISRCDVGLLAYDKDGQPLELYWDARNVAKNGEVGSIGFSTDGTDYGIVTGIEPNSPKSYQWLTSGCYESIAPGKSSETDGLHLFDGWWDQPGHIHKVSYLLACVKQVTFEDGTVWNNPEYENWYTTYQGVPVDLDVANSYYD</sequence>
<feature type="domain" description="Peptidase M56" evidence="3">
    <location>
        <begin position="7"/>
        <end position="324"/>
    </location>
</feature>
<dbReference type="PANTHER" id="PTHR34978:SF3">
    <property type="entry name" value="SLR0241 PROTEIN"/>
    <property type="match status" value="1"/>
</dbReference>
<feature type="domain" description="DUF5780" evidence="4">
    <location>
        <begin position="518"/>
        <end position="657"/>
    </location>
</feature>
<dbReference type="CDD" id="cd07341">
    <property type="entry name" value="M56_BlaR1_MecR1_like"/>
    <property type="match status" value="1"/>
</dbReference>
<feature type="region of interest" description="Disordered" evidence="1">
    <location>
        <begin position="90"/>
        <end position="110"/>
    </location>
</feature>
<dbReference type="InterPro" id="IPR052173">
    <property type="entry name" value="Beta-lactam_resp_regulator"/>
</dbReference>
<dbReference type="EMBL" id="CYZE01000014">
    <property type="protein sequence ID" value="CUO92949.1"/>
    <property type="molecule type" value="Genomic_DNA"/>
</dbReference>
<proteinExistence type="predicted"/>
<keyword evidence="2" id="KW-1133">Transmembrane helix</keyword>
<evidence type="ECO:0000259" key="3">
    <source>
        <dbReference type="Pfam" id="PF05569"/>
    </source>
</evidence>
<dbReference type="PANTHER" id="PTHR34978">
    <property type="entry name" value="POSSIBLE SENSOR-TRANSDUCER PROTEIN BLAR"/>
    <property type="match status" value="1"/>
</dbReference>
<evidence type="ECO:0000313" key="6">
    <source>
        <dbReference type="Proteomes" id="UP000095651"/>
    </source>
</evidence>
<organism evidence="5 6">
    <name type="scientific">Hungatella hathewayi</name>
    <dbReference type="NCBI Taxonomy" id="154046"/>
    <lineage>
        <taxon>Bacteria</taxon>
        <taxon>Bacillati</taxon>
        <taxon>Bacillota</taxon>
        <taxon>Clostridia</taxon>
        <taxon>Lachnospirales</taxon>
        <taxon>Lachnospiraceae</taxon>
        <taxon>Hungatella</taxon>
    </lineage>
</organism>
<dbReference type="Pfam" id="PF05569">
    <property type="entry name" value="Peptidase_M56"/>
    <property type="match status" value="1"/>
</dbReference>
<dbReference type="Proteomes" id="UP000095651">
    <property type="component" value="Unassembled WGS sequence"/>
</dbReference>
<gene>
    <name evidence="5" type="primary">blaR1_6</name>
    <name evidence="5" type="ORF">ERS852407_04442</name>
</gene>
<protein>
    <submittedName>
        <fullName evidence="5">Peptidase M56 BlaR1</fullName>
    </submittedName>
</protein>
<feature type="transmembrane region" description="Helical" evidence="2">
    <location>
        <begin position="335"/>
        <end position="357"/>
    </location>
</feature>
<feature type="transmembrane region" description="Helical" evidence="2">
    <location>
        <begin position="6"/>
        <end position="25"/>
    </location>
</feature>
<keyword evidence="2" id="KW-0812">Transmembrane</keyword>
<accession>A0A174J776</accession>
<dbReference type="RefSeq" id="WP_055658452.1">
    <property type="nucleotide sequence ID" value="NZ_CABIXC010000014.1"/>
</dbReference>
<evidence type="ECO:0000256" key="1">
    <source>
        <dbReference type="SAM" id="MobiDB-lite"/>
    </source>
</evidence>
<evidence type="ECO:0000256" key="2">
    <source>
        <dbReference type="SAM" id="Phobius"/>
    </source>
</evidence>
<evidence type="ECO:0000313" key="5">
    <source>
        <dbReference type="EMBL" id="CUO92949.1"/>
    </source>
</evidence>
<dbReference type="InterPro" id="IPR043939">
    <property type="entry name" value="DUF5780"/>
</dbReference>
<dbReference type="AlphaFoldDB" id="A0A174J776"/>
<feature type="transmembrane region" description="Helical" evidence="2">
    <location>
        <begin position="125"/>
        <end position="146"/>
    </location>
</feature>
<reference evidence="5 6" key="1">
    <citation type="submission" date="2015-09" db="EMBL/GenBank/DDBJ databases">
        <authorList>
            <consortium name="Pathogen Informatics"/>
        </authorList>
    </citation>
    <scope>NUCLEOTIDE SEQUENCE [LARGE SCALE GENOMIC DNA]</scope>
    <source>
        <strain evidence="5 6">2789STDY5608850</strain>
    </source>
</reference>
<dbReference type="Pfam" id="PF19092">
    <property type="entry name" value="DUF5780"/>
    <property type="match status" value="1"/>
</dbReference>
<evidence type="ECO:0000259" key="4">
    <source>
        <dbReference type="Pfam" id="PF19092"/>
    </source>
</evidence>